<dbReference type="Pfam" id="PF00903">
    <property type="entry name" value="Glyoxalase"/>
    <property type="match status" value="2"/>
</dbReference>
<dbReference type="GO" id="GO:0051213">
    <property type="term" value="F:dioxygenase activity"/>
    <property type="evidence" value="ECO:0007669"/>
    <property type="project" value="UniProtKB-KW"/>
</dbReference>
<keyword evidence="2" id="KW-0223">Dioxygenase</keyword>
<name>A0ABV4U824_9BACT</name>
<dbReference type="InterPro" id="IPR052537">
    <property type="entry name" value="Extradiol_RC_dioxygenase"/>
</dbReference>
<comment type="caution">
    <text evidence="2">The sequence shown here is derived from an EMBL/GenBank/DDBJ whole genome shotgun (WGS) entry which is preliminary data.</text>
</comment>
<evidence type="ECO:0000259" key="1">
    <source>
        <dbReference type="PROSITE" id="PS51819"/>
    </source>
</evidence>
<dbReference type="PANTHER" id="PTHR36110">
    <property type="entry name" value="RING-CLEAVING DIOXYGENASE MHQE-RELATED"/>
    <property type="match status" value="1"/>
</dbReference>
<keyword evidence="3" id="KW-1185">Reference proteome</keyword>
<feature type="domain" description="VOC" evidence="1">
    <location>
        <begin position="7"/>
        <end position="131"/>
    </location>
</feature>
<dbReference type="InterPro" id="IPR037523">
    <property type="entry name" value="VOC_core"/>
</dbReference>
<dbReference type="InterPro" id="IPR029068">
    <property type="entry name" value="Glyas_Bleomycin-R_OHBP_Dase"/>
</dbReference>
<proteinExistence type="predicted"/>
<organism evidence="2 3">
    <name type="scientific">Natronomicrosphaera hydrolytica</name>
    <dbReference type="NCBI Taxonomy" id="3242702"/>
    <lineage>
        <taxon>Bacteria</taxon>
        <taxon>Pseudomonadati</taxon>
        <taxon>Planctomycetota</taxon>
        <taxon>Phycisphaerae</taxon>
        <taxon>Phycisphaerales</taxon>
        <taxon>Phycisphaeraceae</taxon>
        <taxon>Natronomicrosphaera</taxon>
    </lineage>
</organism>
<accession>A0ABV4U824</accession>
<dbReference type="InterPro" id="IPR004360">
    <property type="entry name" value="Glyas_Fos-R_dOase_dom"/>
</dbReference>
<protein>
    <submittedName>
        <fullName evidence="2">Ring-cleaving dioxygenase</fullName>
    </submittedName>
</protein>
<evidence type="ECO:0000313" key="3">
    <source>
        <dbReference type="Proteomes" id="UP001575105"/>
    </source>
</evidence>
<dbReference type="EMBL" id="JBGUBD010000011">
    <property type="protein sequence ID" value="MFA9479743.1"/>
    <property type="molecule type" value="Genomic_DNA"/>
</dbReference>
<evidence type="ECO:0000313" key="2">
    <source>
        <dbReference type="EMBL" id="MFA9479743.1"/>
    </source>
</evidence>
<sequence>MSETIHGIHHVTAIGGEPVTNLDFYTRVLGLRLVKRTVNFDDPTTWHLYFGDEHGSPGTLMTFFPHPLARAGRAGSGEVARTTFAVPAGALADWRQRLEREGLALEQTDEGDQHLLEVRDPHGTRLALTESAGPSHVEPWTGGQVSADLAIRSIESVRLDVPDVDATVAFLQEMFGLQQVGGRGDRRWLDAGGGQRVEVKASARPRAQLGAGSVHHVAFRVPDDEAHVAMQRRLAEGGYAVTEVKDRQYFRSIYFREPGGVIFEIATDVPGFATDEPEAELGQRLKLPPWLESRRTELMQSLPPLTQEVSS</sequence>
<keyword evidence="2" id="KW-0560">Oxidoreductase</keyword>
<dbReference type="PROSITE" id="PS51819">
    <property type="entry name" value="VOC"/>
    <property type="match status" value="2"/>
</dbReference>
<dbReference type="Gene3D" id="3.10.180.10">
    <property type="entry name" value="2,3-Dihydroxybiphenyl 1,2-Dioxygenase, domain 1"/>
    <property type="match status" value="2"/>
</dbReference>
<dbReference type="RefSeq" id="WP_425346666.1">
    <property type="nucleotide sequence ID" value="NZ_JBGUBD010000011.1"/>
</dbReference>
<reference evidence="2 3" key="1">
    <citation type="submission" date="2024-08" db="EMBL/GenBank/DDBJ databases">
        <title>Whole-genome sequencing of halo(alkali)philic microorganisms from hypersaline lakes.</title>
        <authorList>
            <person name="Sorokin D.Y."/>
            <person name="Merkel A.Y."/>
            <person name="Messina E."/>
            <person name="Yakimov M."/>
        </authorList>
    </citation>
    <scope>NUCLEOTIDE SEQUENCE [LARGE SCALE GENOMIC DNA]</scope>
    <source>
        <strain evidence="2 3">AB-hyl4</strain>
    </source>
</reference>
<dbReference type="CDD" id="cd08347">
    <property type="entry name" value="PcpA_C_like"/>
    <property type="match status" value="1"/>
</dbReference>
<gene>
    <name evidence="2" type="ORF">ACERK3_15760</name>
</gene>
<feature type="domain" description="VOC" evidence="1">
    <location>
        <begin position="153"/>
        <end position="268"/>
    </location>
</feature>
<dbReference type="PANTHER" id="PTHR36110:SF2">
    <property type="entry name" value="RING-CLEAVING DIOXYGENASE MHQE-RELATED"/>
    <property type="match status" value="1"/>
</dbReference>
<dbReference type="Proteomes" id="UP001575105">
    <property type="component" value="Unassembled WGS sequence"/>
</dbReference>
<dbReference type="SUPFAM" id="SSF54593">
    <property type="entry name" value="Glyoxalase/Bleomycin resistance protein/Dihydroxybiphenyl dioxygenase"/>
    <property type="match status" value="1"/>
</dbReference>